<keyword evidence="9" id="KW-1185">Reference proteome</keyword>
<feature type="non-terminal residue" evidence="8">
    <location>
        <position position="1"/>
    </location>
</feature>
<dbReference type="Gene3D" id="1.10.10.10">
    <property type="entry name" value="Winged helix-like DNA-binding domain superfamily/Winged helix DNA-binding domain"/>
    <property type="match status" value="1"/>
</dbReference>
<evidence type="ECO:0000256" key="6">
    <source>
        <dbReference type="SAM" id="MobiDB-lite"/>
    </source>
</evidence>
<dbReference type="InterPro" id="IPR000232">
    <property type="entry name" value="HSF_DNA-bd"/>
</dbReference>
<reference evidence="8 9" key="1">
    <citation type="submission" date="2019-09" db="EMBL/GenBank/DDBJ databases">
        <title>Bird 10,000 Genomes (B10K) Project - Family phase.</title>
        <authorList>
            <person name="Zhang G."/>
        </authorList>
    </citation>
    <scope>NUCLEOTIDE SEQUENCE [LARGE SCALE GENOMIC DNA]</scope>
    <source>
        <strain evidence="8">B10K-DU-012-80</strain>
    </source>
</reference>
<name>A0A7K4Y7M9_BUCAB</name>
<dbReference type="InterPro" id="IPR036388">
    <property type="entry name" value="WH-like_DNA-bd_sf"/>
</dbReference>
<dbReference type="OrthoDB" id="6418155at2759"/>
<dbReference type="SMART" id="SM00415">
    <property type="entry name" value="HSF"/>
    <property type="match status" value="1"/>
</dbReference>
<feature type="non-terminal residue" evidence="8">
    <location>
        <position position="216"/>
    </location>
</feature>
<dbReference type="AlphaFoldDB" id="A0A7K4Y7M9"/>
<evidence type="ECO:0000259" key="7">
    <source>
        <dbReference type="SMART" id="SM00415"/>
    </source>
</evidence>
<evidence type="ECO:0000256" key="1">
    <source>
        <dbReference type="ARBA" id="ARBA00004123"/>
    </source>
</evidence>
<evidence type="ECO:0000256" key="3">
    <source>
        <dbReference type="ARBA" id="ARBA00023125"/>
    </source>
</evidence>
<feature type="domain" description="HSF-type DNA-binding" evidence="7">
    <location>
        <begin position="72"/>
        <end position="161"/>
    </location>
</feature>
<dbReference type="InterPro" id="IPR036390">
    <property type="entry name" value="WH_DNA-bd_sf"/>
</dbReference>
<evidence type="ECO:0000256" key="4">
    <source>
        <dbReference type="ARBA" id="ARBA00023242"/>
    </source>
</evidence>
<protein>
    <submittedName>
        <fullName evidence="8">HSFY1 protein</fullName>
    </submittedName>
</protein>
<dbReference type="GO" id="GO:0003700">
    <property type="term" value="F:DNA-binding transcription factor activity"/>
    <property type="evidence" value="ECO:0007669"/>
    <property type="project" value="InterPro"/>
</dbReference>
<keyword evidence="4" id="KW-0539">Nucleus</keyword>
<dbReference type="GO" id="GO:0005634">
    <property type="term" value="C:nucleus"/>
    <property type="evidence" value="ECO:0007669"/>
    <property type="project" value="UniProtKB-SubCell"/>
</dbReference>
<dbReference type="Proteomes" id="UP000551127">
    <property type="component" value="Unassembled WGS sequence"/>
</dbReference>
<sequence length="216" mass="23783">MKPPSPETSRASDPEQPDQEEPSTPSDYPGRDMGASGHAATGSLADKNTLQSLPDESGVPTVQFCYETNPSSDHSFVRKLWKIISSPCFRSIWWGDDGSCFVIAEKFFIKEVLGRMGPQKIFNISSMRGFIHNLNHYGFHEVGRSVAIYSSIQELRAIAAARSPLGKVLWFLSIQKSPQDIQARGRGSHSDKISLYKAGDGDGSKSILSWFVLALC</sequence>
<proteinExistence type="inferred from homology"/>
<evidence type="ECO:0000313" key="9">
    <source>
        <dbReference type="Proteomes" id="UP000551127"/>
    </source>
</evidence>
<dbReference type="GO" id="GO:0043565">
    <property type="term" value="F:sequence-specific DNA binding"/>
    <property type="evidence" value="ECO:0007669"/>
    <property type="project" value="InterPro"/>
</dbReference>
<evidence type="ECO:0000313" key="8">
    <source>
        <dbReference type="EMBL" id="NWR55045.1"/>
    </source>
</evidence>
<keyword evidence="3" id="KW-0238">DNA-binding</keyword>
<feature type="region of interest" description="Disordered" evidence="6">
    <location>
        <begin position="1"/>
        <end position="41"/>
    </location>
</feature>
<dbReference type="SUPFAM" id="SSF46785">
    <property type="entry name" value="Winged helix' DNA-binding domain"/>
    <property type="match status" value="1"/>
</dbReference>
<evidence type="ECO:0000256" key="2">
    <source>
        <dbReference type="ARBA" id="ARBA00006403"/>
    </source>
</evidence>
<accession>A0A7K4Y7M9</accession>
<comment type="caution">
    <text evidence="8">The sequence shown here is derived from an EMBL/GenBank/DDBJ whole genome shotgun (WGS) entry which is preliminary data.</text>
</comment>
<comment type="similarity">
    <text evidence="2 5">Belongs to the HSF family.</text>
</comment>
<organism evidence="8 9">
    <name type="scientific">Bucorvus abyssinicus</name>
    <name type="common">Northern ground-hornbill</name>
    <name type="synonym">Abyssinian ground-hornbill</name>
    <dbReference type="NCBI Taxonomy" id="153643"/>
    <lineage>
        <taxon>Eukaryota</taxon>
        <taxon>Metazoa</taxon>
        <taxon>Chordata</taxon>
        <taxon>Craniata</taxon>
        <taxon>Vertebrata</taxon>
        <taxon>Euteleostomi</taxon>
        <taxon>Archelosauria</taxon>
        <taxon>Archosauria</taxon>
        <taxon>Dinosauria</taxon>
        <taxon>Saurischia</taxon>
        <taxon>Theropoda</taxon>
        <taxon>Coelurosauria</taxon>
        <taxon>Aves</taxon>
        <taxon>Neognathae</taxon>
        <taxon>Neoaves</taxon>
        <taxon>Telluraves</taxon>
        <taxon>Coraciimorphae</taxon>
        <taxon>Bucerotiformes</taxon>
        <taxon>Bucorvidae</taxon>
        <taxon>Bucorvus</taxon>
    </lineage>
</organism>
<evidence type="ECO:0000256" key="5">
    <source>
        <dbReference type="RuleBase" id="RU004020"/>
    </source>
</evidence>
<dbReference type="EMBL" id="VYZL01000523">
    <property type="protein sequence ID" value="NWR55045.1"/>
    <property type="molecule type" value="Genomic_DNA"/>
</dbReference>
<dbReference type="Pfam" id="PF00447">
    <property type="entry name" value="HSF_DNA-bind"/>
    <property type="match status" value="1"/>
</dbReference>
<gene>
    <name evidence="8" type="primary">Hsfy1</name>
    <name evidence="8" type="ORF">BUCABY_R15663</name>
</gene>
<comment type="subcellular location">
    <subcellularLocation>
        <location evidence="1">Nucleus</location>
    </subcellularLocation>
</comment>